<evidence type="ECO:0000313" key="2">
    <source>
        <dbReference type="EMBL" id="MBO1864223.1"/>
    </source>
</evidence>
<dbReference type="Gene3D" id="3.40.50.2300">
    <property type="match status" value="2"/>
</dbReference>
<organism evidence="2">
    <name type="scientific">Bradyrhizobium barranii subsp. barranii</name>
    <dbReference type="NCBI Taxonomy" id="2823807"/>
    <lineage>
        <taxon>Bacteria</taxon>
        <taxon>Pseudomonadati</taxon>
        <taxon>Pseudomonadota</taxon>
        <taxon>Alphaproteobacteria</taxon>
        <taxon>Hyphomicrobiales</taxon>
        <taxon>Nitrobacteraceae</taxon>
        <taxon>Bradyrhizobium</taxon>
        <taxon>Bradyrhizobium barranii</taxon>
    </lineage>
</organism>
<reference evidence="2" key="1">
    <citation type="submission" date="2021-03" db="EMBL/GenBank/DDBJ databases">
        <title>Whole Genome Sequence of Bradyrhizobium sp. Strain 144S4.</title>
        <authorList>
            <person name="Bromfield E.S.P."/>
            <person name="Cloutier S."/>
        </authorList>
    </citation>
    <scope>NUCLEOTIDE SEQUENCE [LARGE SCALE GENOMIC DNA]</scope>
    <source>
        <strain evidence="2">144S4</strain>
    </source>
</reference>
<dbReference type="PANTHER" id="PTHR35271:SF1">
    <property type="entry name" value="ABC TRANSPORTER, SUBSTRATE-BINDING LIPOPROTEIN"/>
    <property type="match status" value="1"/>
</dbReference>
<dbReference type="Proteomes" id="UP000664702">
    <property type="component" value="Chromosome"/>
</dbReference>
<dbReference type="KEGG" id="bban:J4G43_023830"/>
<gene>
    <name evidence="3" type="ORF">J4G43_023830</name>
    <name evidence="2" type="ORF">J4G43_25855</name>
</gene>
<feature type="signal peptide" evidence="1">
    <location>
        <begin position="1"/>
        <end position="23"/>
    </location>
</feature>
<name>A0A939M7G0_9BRAD</name>
<feature type="chain" id="PRO_5036906451" evidence="1">
    <location>
        <begin position="24"/>
        <end position="324"/>
    </location>
</feature>
<dbReference type="SUPFAM" id="SSF53822">
    <property type="entry name" value="Periplasmic binding protein-like I"/>
    <property type="match status" value="1"/>
</dbReference>
<accession>A0A939M7G0</accession>
<dbReference type="PANTHER" id="PTHR35271">
    <property type="entry name" value="ABC TRANSPORTER, SUBSTRATE-BINDING LIPOPROTEIN-RELATED"/>
    <property type="match status" value="1"/>
</dbReference>
<protein>
    <submittedName>
        <fullName evidence="2">ABC transporter substrate-binding protein</fullName>
    </submittedName>
</protein>
<reference evidence="3 4" key="2">
    <citation type="journal article" date="2022" name="Int. J. Syst. Evol. Microbiol.">
        <title>Strains of Bradyrhizobium barranii sp. nov. associated with legumes native to Canada are symbionts of soybeans and belong to different subspecies (subsp. barranii subsp. nov. and subsp. apii subsp. nov.) and symbiovars (sv. glycinearum and sv. septentrionale).</title>
        <authorList>
            <person name="Bromfield E.S.P."/>
            <person name="Cloutier S."/>
            <person name="Wasai-Hara S."/>
            <person name="Minamisawa K."/>
        </authorList>
    </citation>
    <scope>NUCLEOTIDE SEQUENCE [LARGE SCALE GENOMIC DNA]</scope>
    <source>
        <strain evidence="3 4">144S4</strain>
    </source>
</reference>
<dbReference type="EMBL" id="JAGEMI010000001">
    <property type="protein sequence ID" value="MBO1864223.1"/>
    <property type="molecule type" value="Genomic_DNA"/>
</dbReference>
<dbReference type="InterPro" id="IPR007487">
    <property type="entry name" value="ABC_transpt-TYRBP-like"/>
</dbReference>
<dbReference type="EMBL" id="CP086136">
    <property type="protein sequence ID" value="UEM16984.1"/>
    <property type="molecule type" value="Genomic_DNA"/>
</dbReference>
<dbReference type="InterPro" id="IPR028082">
    <property type="entry name" value="Peripla_BP_I"/>
</dbReference>
<keyword evidence="1" id="KW-0732">Signal</keyword>
<dbReference type="RefSeq" id="WP_208086501.1">
    <property type="nucleotide sequence ID" value="NZ_CP086136.1"/>
</dbReference>
<sequence>MKRRNFVALLGAAVTVMPLAAHAQQPAVPRVGYVWGGVRGTDLYYQTGFRQGLADLGYVVGRNLLLEERYADGEPERVPALIAELLTLNVDVLVTPGTPISQAAQRATSTVPIVCMSGDPVRAGLVASLARPGGNITGLSQLSGEYGVKWVELLKEAAPKVHRVAVLWNPDNPTTANQVELMQKAAPGLGIELTALSIRRADIDNSFAALGERGFDGLVVTDDPSLIPLVPRLIEFTAERRLPAIYPFRDSAQRGGLMSYSANLFKLWQRAASYVDRILKGARPAELPVQQTTDVTLNINLKTAKALGLDIPMTLSARADEVIE</sequence>
<evidence type="ECO:0000256" key="1">
    <source>
        <dbReference type="SAM" id="SignalP"/>
    </source>
</evidence>
<evidence type="ECO:0000313" key="4">
    <source>
        <dbReference type="Proteomes" id="UP000664702"/>
    </source>
</evidence>
<dbReference type="CDD" id="cd06325">
    <property type="entry name" value="PBP1_ABC_unchar_transporter"/>
    <property type="match status" value="1"/>
</dbReference>
<proteinExistence type="predicted"/>
<dbReference type="AlphaFoldDB" id="A0A939M7G0"/>
<evidence type="ECO:0000313" key="3">
    <source>
        <dbReference type="EMBL" id="UEM16984.1"/>
    </source>
</evidence>
<dbReference type="Pfam" id="PF04392">
    <property type="entry name" value="ABC_sub_bind"/>
    <property type="match status" value="1"/>
</dbReference>